<gene>
    <name evidence="3" type="ORF">WCH_BN09430</name>
</gene>
<keyword evidence="1" id="KW-0472">Membrane</keyword>
<dbReference type="PANTHER" id="PTHR42208:SF1">
    <property type="entry name" value="HEAVY METAL TRANSPORTER"/>
    <property type="match status" value="1"/>
</dbReference>
<reference evidence="3" key="1">
    <citation type="submission" date="2011-05" db="EMBL/GenBank/DDBJ databases">
        <title>Unity in variety -- the pan-genome of the Chlamydiae.</title>
        <authorList>
            <person name="Collingro A."/>
            <person name="Tischler P."/>
            <person name="Weinmaier T."/>
            <person name="Penz T."/>
            <person name="Heinz E."/>
            <person name="Brunham R.C."/>
            <person name="Read T.D."/>
            <person name="Bavoil P.M."/>
            <person name="Sachse K."/>
            <person name="Kahane S."/>
            <person name="Friedman M.G."/>
            <person name="Rattei T."/>
            <person name="Myers G.S.A."/>
            <person name="Horn M."/>
        </authorList>
    </citation>
    <scope>NUCLEOTIDE SEQUENCE</scope>
    <source>
        <strain evidence="3">2032/99</strain>
    </source>
</reference>
<feature type="transmembrane region" description="Helical" evidence="1">
    <location>
        <begin position="185"/>
        <end position="207"/>
    </location>
</feature>
<feature type="transmembrane region" description="Helical" evidence="1">
    <location>
        <begin position="12"/>
        <end position="31"/>
    </location>
</feature>
<feature type="domain" description="Urease accessory protein UreH-like transmembrane" evidence="2">
    <location>
        <begin position="7"/>
        <end position="199"/>
    </location>
</feature>
<dbReference type="PANTHER" id="PTHR42208">
    <property type="entry name" value="HEAVY METAL TRANSPORTER-RELATED"/>
    <property type="match status" value="1"/>
</dbReference>
<feature type="transmembrane region" description="Helical" evidence="1">
    <location>
        <begin position="153"/>
        <end position="173"/>
    </location>
</feature>
<evidence type="ECO:0000313" key="3">
    <source>
        <dbReference type="EMBL" id="CCB90598.1"/>
    </source>
</evidence>
<keyword evidence="1" id="KW-0812">Transmembrane</keyword>
<protein>
    <recommendedName>
        <fullName evidence="2">Urease accessory protein UreH-like transmembrane domain-containing protein</fullName>
    </recommendedName>
</protein>
<dbReference type="InterPro" id="IPR039447">
    <property type="entry name" value="UreH-like_TM_dom"/>
</dbReference>
<accession>F8LAT7</accession>
<feature type="transmembrane region" description="Helical" evidence="1">
    <location>
        <begin position="43"/>
        <end position="63"/>
    </location>
</feature>
<evidence type="ECO:0000256" key="1">
    <source>
        <dbReference type="SAM" id="Phobius"/>
    </source>
</evidence>
<keyword evidence="1" id="KW-1133">Transmembrane helix</keyword>
<organism evidence="3">
    <name type="scientific">Waddlia chondrophila 2032/99</name>
    <dbReference type="NCBI Taxonomy" id="765953"/>
    <lineage>
        <taxon>Bacteria</taxon>
        <taxon>Pseudomonadati</taxon>
        <taxon>Chlamydiota</taxon>
        <taxon>Chlamydiia</taxon>
        <taxon>Parachlamydiales</taxon>
        <taxon>Waddliaceae</taxon>
        <taxon>Waddlia</taxon>
    </lineage>
</organism>
<dbReference type="AlphaFoldDB" id="F8LAT7"/>
<dbReference type="Pfam" id="PF13386">
    <property type="entry name" value="DsbD_2"/>
    <property type="match status" value="1"/>
</dbReference>
<feature type="transmembrane region" description="Helical" evidence="1">
    <location>
        <begin position="111"/>
        <end position="133"/>
    </location>
</feature>
<dbReference type="EMBL" id="FR872624">
    <property type="protein sequence ID" value="CCB90598.1"/>
    <property type="molecule type" value="Genomic_DNA"/>
</dbReference>
<feature type="transmembrane region" description="Helical" evidence="1">
    <location>
        <begin position="69"/>
        <end position="90"/>
    </location>
</feature>
<name>F8LAT7_9BACT</name>
<proteinExistence type="predicted"/>
<evidence type="ECO:0000259" key="2">
    <source>
        <dbReference type="Pfam" id="PF13386"/>
    </source>
</evidence>
<sequence length="226" mass="24483">MSLLFTMLPVYLLGNLHCLGMCGPIVAFLGKHRFRYAYFLGRLLSFSFAGLAAGELGAVFHIWLKEYNLSALVSIGFGFAMACIGLTILIGREIPGNRWLGSRLAQINHSLSLLLLKDSFFSTALFGFATILLPCGQTLVVYSACALSQSGSAGLLNGFAFGLLTTPSLWLAMHASRAFGKWKGIGNRVLGGCAMIVGLLAVLRGVAEFAWIPHFILNEKYHIALY</sequence>